<keyword evidence="1" id="KW-1133">Transmembrane helix</keyword>
<feature type="signal peptide" evidence="2">
    <location>
        <begin position="1"/>
        <end position="20"/>
    </location>
</feature>
<dbReference type="Proteomes" id="UP000034127">
    <property type="component" value="Unassembled WGS sequence"/>
</dbReference>
<protein>
    <submittedName>
        <fullName evidence="3">Uncharacterized protein</fullName>
    </submittedName>
</protein>
<evidence type="ECO:0000313" key="3">
    <source>
        <dbReference type="EMBL" id="KKP67353.1"/>
    </source>
</evidence>
<feature type="chain" id="PRO_5002531432" evidence="2">
    <location>
        <begin position="21"/>
        <end position="339"/>
    </location>
</feature>
<sequence length="339" mass="37118">MKLKNIIFAILLLTIPYSLATSHSFAQQVSLSISPPLLEVFIKPGKSIMVAYSLENSGDPTIIEAEVVSFEPKDNLGQISLKSTLEGPVRFYLDNADLQLNQSFFLKTGEKQQLLLRIRVPDGAPEGDYYYSLLAKTVPPPTLEGVASSRAKATIASNILITVTESGIVEVKPKIAIFEILSRFKLNLFGKVVKIFDSFDKVPLMLIVENKGNNLIKPEGKISLRGNFGETSTHEIIPKNILAQSQRLIEARLPSPAGEANGGQATPSASINDGNSSLIFNGFFVGLYNLSTNITFGENSPTIFASSSFFAFPFKLLFGFIIVVTLTIYVIKKFSRNDD</sequence>
<feature type="transmembrane region" description="Helical" evidence="1">
    <location>
        <begin position="309"/>
        <end position="331"/>
    </location>
</feature>
<organism evidence="3 4">
    <name type="scientific">Candidatus Roizmanbacteria bacterium GW2011_GWC2_35_12</name>
    <dbReference type="NCBI Taxonomy" id="1618485"/>
    <lineage>
        <taxon>Bacteria</taxon>
        <taxon>Candidatus Roizmaniibacteriota</taxon>
    </lineage>
</organism>
<evidence type="ECO:0000256" key="1">
    <source>
        <dbReference type="SAM" id="Phobius"/>
    </source>
</evidence>
<evidence type="ECO:0000256" key="2">
    <source>
        <dbReference type="SAM" id="SignalP"/>
    </source>
</evidence>
<name>A0A0G0BCZ2_9BACT</name>
<keyword evidence="2" id="KW-0732">Signal</keyword>
<dbReference type="EMBL" id="LBPX01000015">
    <property type="protein sequence ID" value="KKP67353.1"/>
    <property type="molecule type" value="Genomic_DNA"/>
</dbReference>
<keyword evidence="1" id="KW-0472">Membrane</keyword>
<accession>A0A0G0BCZ2</accession>
<proteinExistence type="predicted"/>
<keyword evidence="1" id="KW-0812">Transmembrane</keyword>
<dbReference type="AlphaFoldDB" id="A0A0G0BCZ2"/>
<gene>
    <name evidence="3" type="ORF">UR63_C0015G0013</name>
</gene>
<comment type="caution">
    <text evidence="3">The sequence shown here is derived from an EMBL/GenBank/DDBJ whole genome shotgun (WGS) entry which is preliminary data.</text>
</comment>
<evidence type="ECO:0000313" key="4">
    <source>
        <dbReference type="Proteomes" id="UP000034127"/>
    </source>
</evidence>
<reference evidence="3 4" key="1">
    <citation type="journal article" date="2015" name="Nature">
        <title>rRNA introns, odd ribosomes, and small enigmatic genomes across a large radiation of phyla.</title>
        <authorList>
            <person name="Brown C.T."/>
            <person name="Hug L.A."/>
            <person name="Thomas B.C."/>
            <person name="Sharon I."/>
            <person name="Castelle C.J."/>
            <person name="Singh A."/>
            <person name="Wilkins M.J."/>
            <person name="Williams K.H."/>
            <person name="Banfield J.F."/>
        </authorList>
    </citation>
    <scope>NUCLEOTIDE SEQUENCE [LARGE SCALE GENOMIC DNA]</scope>
</reference>